<evidence type="ECO:0000256" key="1">
    <source>
        <dbReference type="SAM" id="MobiDB-lite"/>
    </source>
</evidence>
<proteinExistence type="predicted"/>
<evidence type="ECO:0000313" key="2">
    <source>
        <dbReference type="EMBL" id="CCA77014.1"/>
    </source>
</evidence>
<dbReference type="InParanoid" id="G4U0C1"/>
<comment type="caution">
    <text evidence="2">The sequence shown here is derived from an EMBL/GenBank/DDBJ whole genome shotgun (WGS) entry which is preliminary data.</text>
</comment>
<protein>
    <submittedName>
        <fullName evidence="2">Uncharacterized protein</fullName>
    </submittedName>
</protein>
<accession>G4U0C1</accession>
<feature type="compositionally biased region" description="Polar residues" evidence="1">
    <location>
        <begin position="63"/>
        <end position="73"/>
    </location>
</feature>
<feature type="region of interest" description="Disordered" evidence="1">
    <location>
        <begin position="1"/>
        <end position="119"/>
    </location>
</feature>
<feature type="compositionally biased region" description="Low complexity" evidence="1">
    <location>
        <begin position="25"/>
        <end position="40"/>
    </location>
</feature>
<reference evidence="2 3" key="1">
    <citation type="journal article" date="2011" name="PLoS Pathog.">
        <title>Endophytic Life Strategies Decoded by Genome and Transcriptome Analyses of the Mutualistic Root Symbiont Piriformospora indica.</title>
        <authorList>
            <person name="Zuccaro A."/>
            <person name="Lahrmann U."/>
            <person name="Guldener U."/>
            <person name="Langen G."/>
            <person name="Pfiffi S."/>
            <person name="Biedenkopf D."/>
            <person name="Wong P."/>
            <person name="Samans B."/>
            <person name="Grimm C."/>
            <person name="Basiewicz M."/>
            <person name="Murat C."/>
            <person name="Martin F."/>
            <person name="Kogel K.H."/>
        </authorList>
    </citation>
    <scope>NUCLEOTIDE SEQUENCE [LARGE SCALE GENOMIC DNA]</scope>
    <source>
        <strain evidence="2 3">DSM 11827</strain>
    </source>
</reference>
<name>G4U0C1_SERID</name>
<sequence>MSSSAPPVRPPRRPTGVAATNSQRSPPATTGTANGTSGTTLVAKGSVSRASPTPKAPPPIRRTTASSRPNSIRSDSRDAAKDGITGSTKDTDTHDSPDASRDEKNYDEVSAQGDMRRRM</sequence>
<keyword evidence="3" id="KW-1185">Reference proteome</keyword>
<feature type="compositionally biased region" description="Basic and acidic residues" evidence="1">
    <location>
        <begin position="89"/>
        <end position="107"/>
    </location>
</feature>
<organism evidence="2 3">
    <name type="scientific">Serendipita indica (strain DSM 11827)</name>
    <name type="common">Root endophyte fungus</name>
    <name type="synonym">Piriformospora indica</name>
    <dbReference type="NCBI Taxonomy" id="1109443"/>
    <lineage>
        <taxon>Eukaryota</taxon>
        <taxon>Fungi</taxon>
        <taxon>Dikarya</taxon>
        <taxon>Basidiomycota</taxon>
        <taxon>Agaricomycotina</taxon>
        <taxon>Agaricomycetes</taxon>
        <taxon>Sebacinales</taxon>
        <taxon>Serendipitaceae</taxon>
        <taxon>Serendipita</taxon>
    </lineage>
</organism>
<evidence type="ECO:0000313" key="3">
    <source>
        <dbReference type="Proteomes" id="UP000007148"/>
    </source>
</evidence>
<dbReference type="AlphaFoldDB" id="G4U0C1"/>
<dbReference type="EMBL" id="CAFZ01001188">
    <property type="protein sequence ID" value="CCA77014.1"/>
    <property type="molecule type" value="Genomic_DNA"/>
</dbReference>
<dbReference type="HOGENOM" id="CLU_2062386_0_0_1"/>
<dbReference type="Proteomes" id="UP000007148">
    <property type="component" value="Unassembled WGS sequence"/>
</dbReference>
<gene>
    <name evidence="2" type="ORF">PIIN_10999</name>
</gene>